<dbReference type="PANTHER" id="PTHR20854:SF4">
    <property type="entry name" value="INOSITOL-1-MONOPHOSPHATASE-RELATED"/>
    <property type="match status" value="1"/>
</dbReference>
<dbReference type="GO" id="GO:0008934">
    <property type="term" value="F:inositol monophosphate 1-phosphatase activity"/>
    <property type="evidence" value="ECO:0007669"/>
    <property type="project" value="InterPro"/>
</dbReference>
<dbReference type="InterPro" id="IPR000760">
    <property type="entry name" value="Inositol_monophosphatase-like"/>
</dbReference>
<sequence>METAPKKPAPVASPSAHAAAPRPLAGLTAHVAGTILTPTAPTPPPNTTQTGSNWTINQGVAVDSNRRRFGLELVNIALAAATHTQDAVACARELLGGKQLNITAKASAVDPVTVVDIFAQQRITEILRHQRPHDTVIGEETTSDEELPPADSEITWIVDPIDGTVNFIYGIPAYGISICAVDNTGYLLAGVIANCATGEVAYAWHGGGAHLVRRPQLGTALSTQHHPTTTANTPPANATVTDMVDWLNTTLSTPHHFGMVDQQATSTNATTLHPAHPATLAQALLATGFSYQSTNRKQQATLLTQILPNVRDIRRRGSAAIDLLSVAHGQTDCYLEHCLNVWDWAAGILIAAEAGAIVSLAPLDQRAEDNALIAVCAPSIADEFTHLLNTIPQHLTQ</sequence>
<evidence type="ECO:0000256" key="7">
    <source>
        <dbReference type="PIRSR" id="PIRSR600760-2"/>
    </source>
</evidence>
<keyword evidence="11" id="KW-1185">Reference proteome</keyword>
<feature type="binding site" evidence="7">
    <location>
        <position position="162"/>
    </location>
    <ligand>
        <name>Mg(2+)</name>
        <dbReference type="ChEBI" id="CHEBI:18420"/>
        <label>1</label>
        <note>catalytic</note>
    </ligand>
</feature>
<comment type="catalytic activity">
    <reaction evidence="1 8">
        <text>a myo-inositol phosphate + H2O = myo-inositol + phosphate</text>
        <dbReference type="Rhea" id="RHEA:24056"/>
        <dbReference type="ChEBI" id="CHEBI:15377"/>
        <dbReference type="ChEBI" id="CHEBI:17268"/>
        <dbReference type="ChEBI" id="CHEBI:43474"/>
        <dbReference type="ChEBI" id="CHEBI:84139"/>
        <dbReference type="EC" id="3.1.3.25"/>
    </reaction>
</comment>
<keyword evidence="5 8" id="KW-0378">Hydrolase</keyword>
<dbReference type="InterPro" id="IPR033942">
    <property type="entry name" value="IMPase"/>
</dbReference>
<dbReference type="Pfam" id="PF00459">
    <property type="entry name" value="Inositol_P"/>
    <property type="match status" value="2"/>
</dbReference>
<dbReference type="PROSITE" id="PS00629">
    <property type="entry name" value="IMP_1"/>
    <property type="match status" value="1"/>
</dbReference>
<dbReference type="InterPro" id="IPR020583">
    <property type="entry name" value="Inositol_monoP_metal-BS"/>
</dbReference>
<comment type="similarity">
    <text evidence="3 8">Belongs to the inositol monophosphatase superfamily.</text>
</comment>
<dbReference type="GO" id="GO:0007165">
    <property type="term" value="P:signal transduction"/>
    <property type="evidence" value="ECO:0007669"/>
    <property type="project" value="TreeGrafter"/>
</dbReference>
<feature type="binding site" evidence="7">
    <location>
        <position position="161"/>
    </location>
    <ligand>
        <name>Mg(2+)</name>
        <dbReference type="ChEBI" id="CHEBI:18420"/>
        <label>1</label>
        <note>catalytic</note>
    </ligand>
</feature>
<feature type="binding site" evidence="7">
    <location>
        <position position="343"/>
    </location>
    <ligand>
        <name>Mg(2+)</name>
        <dbReference type="ChEBI" id="CHEBI:18420"/>
        <label>1</label>
        <note>catalytic</note>
    </ligand>
</feature>
<dbReference type="PANTHER" id="PTHR20854">
    <property type="entry name" value="INOSITOL MONOPHOSPHATASE"/>
    <property type="match status" value="1"/>
</dbReference>
<keyword evidence="6 7" id="KW-0460">Magnesium</keyword>
<dbReference type="GO" id="GO:0006020">
    <property type="term" value="P:inositol metabolic process"/>
    <property type="evidence" value="ECO:0007669"/>
    <property type="project" value="TreeGrafter"/>
</dbReference>
<dbReference type="EC" id="3.1.3.25" evidence="8"/>
<organism evidence="10 11">
    <name type="scientific">Corynebacterium choanae</name>
    <dbReference type="NCBI Taxonomy" id="1862358"/>
    <lineage>
        <taxon>Bacteria</taxon>
        <taxon>Bacillati</taxon>
        <taxon>Actinomycetota</taxon>
        <taxon>Actinomycetes</taxon>
        <taxon>Mycobacteriales</taxon>
        <taxon>Corynebacteriaceae</taxon>
        <taxon>Corynebacterium</taxon>
    </lineage>
</organism>
<evidence type="ECO:0000256" key="4">
    <source>
        <dbReference type="ARBA" id="ARBA00022723"/>
    </source>
</evidence>
<dbReference type="EMBL" id="CP033896">
    <property type="protein sequence ID" value="AZA13731.1"/>
    <property type="molecule type" value="Genomic_DNA"/>
</dbReference>
<evidence type="ECO:0000256" key="3">
    <source>
        <dbReference type="ARBA" id="ARBA00009759"/>
    </source>
</evidence>
<gene>
    <name evidence="10" type="primary">suhB2</name>
    <name evidence="10" type="ORF">CCHOA_06695</name>
</gene>
<dbReference type="PROSITE" id="PS00630">
    <property type="entry name" value="IMP_2"/>
    <property type="match status" value="1"/>
</dbReference>
<evidence type="ECO:0000256" key="8">
    <source>
        <dbReference type="RuleBase" id="RU364068"/>
    </source>
</evidence>
<dbReference type="Proteomes" id="UP000269019">
    <property type="component" value="Chromosome"/>
</dbReference>
<protein>
    <recommendedName>
        <fullName evidence="8">Inositol-1-monophosphatase</fullName>
        <ecNumber evidence="8">3.1.3.25</ecNumber>
    </recommendedName>
</protein>
<dbReference type="CDD" id="cd01639">
    <property type="entry name" value="IMPase"/>
    <property type="match status" value="1"/>
</dbReference>
<dbReference type="SUPFAM" id="SSF56655">
    <property type="entry name" value="Carbohydrate phosphatase"/>
    <property type="match status" value="1"/>
</dbReference>
<dbReference type="GO" id="GO:0046854">
    <property type="term" value="P:phosphatidylinositol phosphate biosynthetic process"/>
    <property type="evidence" value="ECO:0007669"/>
    <property type="project" value="InterPro"/>
</dbReference>
<comment type="cofactor">
    <cofactor evidence="2 7 8">
        <name>Mg(2+)</name>
        <dbReference type="ChEBI" id="CHEBI:18420"/>
    </cofactor>
</comment>
<feature type="binding site" evidence="7">
    <location>
        <position position="139"/>
    </location>
    <ligand>
        <name>Mg(2+)</name>
        <dbReference type="ChEBI" id="CHEBI:18420"/>
        <label>1</label>
        <note>catalytic</note>
    </ligand>
</feature>
<feature type="region of interest" description="Disordered" evidence="9">
    <location>
        <begin position="35"/>
        <end position="54"/>
    </location>
</feature>
<evidence type="ECO:0000256" key="5">
    <source>
        <dbReference type="ARBA" id="ARBA00022801"/>
    </source>
</evidence>
<evidence type="ECO:0000256" key="9">
    <source>
        <dbReference type="SAM" id="MobiDB-lite"/>
    </source>
</evidence>
<evidence type="ECO:0000256" key="1">
    <source>
        <dbReference type="ARBA" id="ARBA00001033"/>
    </source>
</evidence>
<name>A0A3G6J6K0_9CORY</name>
<feature type="binding site" evidence="7">
    <location>
        <position position="159"/>
    </location>
    <ligand>
        <name>Mg(2+)</name>
        <dbReference type="ChEBI" id="CHEBI:18420"/>
        <label>1</label>
        <note>catalytic</note>
    </ligand>
</feature>
<dbReference type="InterPro" id="IPR020550">
    <property type="entry name" value="Inositol_monophosphatase_CS"/>
</dbReference>
<feature type="region of interest" description="Disordered" evidence="9">
    <location>
        <begin position="1"/>
        <end position="21"/>
    </location>
</feature>
<reference evidence="10 11" key="1">
    <citation type="submission" date="2018-11" db="EMBL/GenBank/DDBJ databases">
        <authorList>
            <person name="Kleinhagauer T."/>
            <person name="Glaeser S.P."/>
            <person name="Spergser J."/>
            <person name="Ruckert C."/>
            <person name="Kaempfer P."/>
            <person name="Busse H.-J."/>
        </authorList>
    </citation>
    <scope>NUCLEOTIDE SEQUENCE [LARGE SCALE GENOMIC DNA]</scope>
    <source>
        <strain evidence="10 11">200CH</strain>
    </source>
</reference>
<keyword evidence="4 7" id="KW-0479">Metal-binding</keyword>
<evidence type="ECO:0000256" key="6">
    <source>
        <dbReference type="ARBA" id="ARBA00022842"/>
    </source>
</evidence>
<dbReference type="OrthoDB" id="9772456at2"/>
<accession>A0A3G6J6K0</accession>
<dbReference type="GO" id="GO:0046872">
    <property type="term" value="F:metal ion binding"/>
    <property type="evidence" value="ECO:0007669"/>
    <property type="project" value="UniProtKB-KW"/>
</dbReference>
<evidence type="ECO:0000313" key="11">
    <source>
        <dbReference type="Proteomes" id="UP000269019"/>
    </source>
</evidence>
<evidence type="ECO:0000256" key="2">
    <source>
        <dbReference type="ARBA" id="ARBA00001946"/>
    </source>
</evidence>
<feature type="compositionally biased region" description="Low complexity" evidence="9">
    <location>
        <begin position="9"/>
        <end position="21"/>
    </location>
</feature>
<evidence type="ECO:0000313" key="10">
    <source>
        <dbReference type="EMBL" id="AZA13731.1"/>
    </source>
</evidence>
<proteinExistence type="inferred from homology"/>
<dbReference type="AlphaFoldDB" id="A0A3G6J6K0"/>
<dbReference type="Gene3D" id="3.30.540.10">
    <property type="entry name" value="Fructose-1,6-Bisphosphatase, subunit A, domain 1"/>
    <property type="match status" value="1"/>
</dbReference>
<dbReference type="Gene3D" id="3.40.190.80">
    <property type="match status" value="1"/>
</dbReference>
<dbReference type="KEGG" id="ccho:CCHOA_06695"/>
<dbReference type="PRINTS" id="PR00377">
    <property type="entry name" value="IMPHPHTASES"/>
</dbReference>
<dbReference type="RefSeq" id="WP_123928211.1">
    <property type="nucleotide sequence ID" value="NZ_CP033896.1"/>
</dbReference>